<keyword evidence="1" id="KW-1133">Transmembrane helix</keyword>
<feature type="transmembrane region" description="Helical" evidence="1">
    <location>
        <begin position="344"/>
        <end position="366"/>
    </location>
</feature>
<keyword evidence="1" id="KW-0812">Transmembrane</keyword>
<name>A0A0J7YM01_BETVV</name>
<dbReference type="AlphaFoldDB" id="A0A0J7YM01"/>
<evidence type="ECO:0000313" key="3">
    <source>
        <dbReference type="Proteomes" id="UP000035740"/>
    </source>
</evidence>
<keyword evidence="1" id="KW-0472">Membrane</keyword>
<evidence type="ECO:0000313" key="2">
    <source>
        <dbReference type="EMBL" id="KMS64631.1"/>
    </source>
</evidence>
<protein>
    <submittedName>
        <fullName evidence="2">Uncharacterized protein</fullName>
    </submittedName>
</protein>
<evidence type="ECO:0000256" key="1">
    <source>
        <dbReference type="SAM" id="Phobius"/>
    </source>
</evidence>
<sequence>ELATGHHGRATAVMAGAAMAASVGGDATQGQRRRDGTDAEQVLDLEGFHQRSPGRRVAHALRARAFLAQALLLVGFVLVEVAVEEEPLRVAFAGEDVGADAVQEPAVMADDHGRAGELQQRFFQRAQRFDVQVVGRFVQHQHVAALGQRLGQVQAAAFAAGQRADQLLLVVALEVEAAQIGAAGHDELADRDVVQAAGHVLPDGLVGFQAGAALVDKGQLGGLADLDRAAVRLLHALQHAEQRRLAGAVGADDADDGAGRHLEAQVVDQHAVAEALADVLELDDLIAQALGHGDEDLVRHVALLVLDVAQLLEAGQARLALGLAALGIGANPLQLLLHRLHARVFGLLLLLQAAFLLVQPLGVVALPRDAVSAVQFQDPLGGVVEEVAIMGDGHHGAREALQELLQPL</sequence>
<dbReference type="Proteomes" id="UP000035740">
    <property type="component" value="Unassembled WGS sequence"/>
</dbReference>
<gene>
    <name evidence="2" type="ORF">BVRB_018280</name>
</gene>
<dbReference type="Gramene" id="KMS64631">
    <property type="protein sequence ID" value="KMS64631"/>
    <property type="gene ID" value="BVRB_018280"/>
</dbReference>
<organism evidence="2 3">
    <name type="scientific">Beta vulgaris subsp. vulgaris</name>
    <name type="common">Beet</name>
    <dbReference type="NCBI Taxonomy" id="3555"/>
    <lineage>
        <taxon>Eukaryota</taxon>
        <taxon>Viridiplantae</taxon>
        <taxon>Streptophyta</taxon>
        <taxon>Embryophyta</taxon>
        <taxon>Tracheophyta</taxon>
        <taxon>Spermatophyta</taxon>
        <taxon>Magnoliopsida</taxon>
        <taxon>eudicotyledons</taxon>
        <taxon>Gunneridae</taxon>
        <taxon>Pentapetalae</taxon>
        <taxon>Caryophyllales</taxon>
        <taxon>Chenopodiaceae</taxon>
        <taxon>Betoideae</taxon>
        <taxon>Beta</taxon>
    </lineage>
</organism>
<dbReference type="AntiFam" id="ANF00142">
    <property type="entry name" value="Shadow ORF (opposite yadG)"/>
</dbReference>
<feature type="non-terminal residue" evidence="2">
    <location>
        <position position="1"/>
    </location>
</feature>
<accession>A0A0J7YM01</accession>
<reference evidence="2 3" key="1">
    <citation type="journal article" date="2014" name="Nature">
        <title>The genome of the recently domesticated crop plant sugar beet (Beta vulgaris).</title>
        <authorList>
            <person name="Dohm J.C."/>
            <person name="Minoche A.E."/>
            <person name="Holtgrawe D."/>
            <person name="Capella-Gutierrez S."/>
            <person name="Zakrzewski F."/>
            <person name="Tafer H."/>
            <person name="Rupp O."/>
            <person name="Sorensen T.R."/>
            <person name="Stracke R."/>
            <person name="Reinhardt R."/>
            <person name="Goesmann A."/>
            <person name="Kraft T."/>
            <person name="Schulz B."/>
            <person name="Stadler P.F."/>
            <person name="Schmidt T."/>
            <person name="Gabaldon T."/>
            <person name="Lehrach H."/>
            <person name="Weisshaar B."/>
            <person name="Himmelbauer H."/>
        </authorList>
    </citation>
    <scope>NUCLEOTIDE SEQUENCE [LARGE SCALE GENOMIC DNA]</scope>
    <source>
        <tissue evidence="2">Taproot</tissue>
    </source>
</reference>
<proteinExistence type="predicted"/>
<feature type="non-terminal residue" evidence="2">
    <location>
        <position position="408"/>
    </location>
</feature>
<dbReference type="EMBL" id="KQ126517">
    <property type="protein sequence ID" value="KMS64631.1"/>
    <property type="molecule type" value="Genomic_DNA"/>
</dbReference>
<keyword evidence="3" id="KW-1185">Reference proteome</keyword>